<evidence type="ECO:0000256" key="7">
    <source>
        <dbReference type="ARBA" id="ARBA00023225"/>
    </source>
</evidence>
<keyword evidence="4" id="KW-0813">Transport</keyword>
<reference evidence="10" key="1">
    <citation type="journal article" date="2020" name="mSystems">
        <title>Genome- and Community-Level Interaction Insights into Carbon Utilization and Element Cycling Functions of Hydrothermarchaeota in Hydrothermal Sediment.</title>
        <authorList>
            <person name="Zhou Z."/>
            <person name="Liu Y."/>
            <person name="Xu W."/>
            <person name="Pan J."/>
            <person name="Luo Z.H."/>
            <person name="Li M."/>
        </authorList>
    </citation>
    <scope>NUCLEOTIDE SEQUENCE [LARGE SCALE GENOMIC DNA]</scope>
    <source>
        <strain evidence="10">SpSt-508</strain>
    </source>
</reference>
<dbReference type="EMBL" id="DSVQ01000012">
    <property type="protein sequence ID" value="HGT39180.1"/>
    <property type="molecule type" value="Genomic_DNA"/>
</dbReference>
<evidence type="ECO:0000256" key="2">
    <source>
        <dbReference type="ARBA" id="ARBA00006602"/>
    </source>
</evidence>
<dbReference type="SUPFAM" id="SSF160527">
    <property type="entry name" value="V-type ATPase subunit E-like"/>
    <property type="match status" value="1"/>
</dbReference>
<gene>
    <name evidence="10" type="ORF">ENS64_07955</name>
</gene>
<comment type="similarity">
    <text evidence="2">Belongs to the FliH family.</text>
</comment>
<accession>A0A7C4QNB8</accession>
<proteinExistence type="inferred from homology"/>
<evidence type="ECO:0000259" key="9">
    <source>
        <dbReference type="Pfam" id="PF02108"/>
    </source>
</evidence>
<evidence type="ECO:0000256" key="5">
    <source>
        <dbReference type="ARBA" id="ARBA00022795"/>
    </source>
</evidence>
<evidence type="ECO:0000256" key="6">
    <source>
        <dbReference type="ARBA" id="ARBA00022927"/>
    </source>
</evidence>
<comment type="function">
    <text evidence="1">Needed for flagellar regrowth and assembly.</text>
</comment>
<evidence type="ECO:0000256" key="3">
    <source>
        <dbReference type="ARBA" id="ARBA00016507"/>
    </source>
</evidence>
<dbReference type="PANTHER" id="PTHR34982:SF1">
    <property type="entry name" value="FLAGELLAR ASSEMBLY PROTEIN FLIH"/>
    <property type="match status" value="1"/>
</dbReference>
<evidence type="ECO:0000256" key="4">
    <source>
        <dbReference type="ARBA" id="ARBA00022448"/>
    </source>
</evidence>
<name>A0A7C4QNB8_9PLAN</name>
<dbReference type="InterPro" id="IPR051472">
    <property type="entry name" value="T3SS_Stator/FliH"/>
</dbReference>
<comment type="caution">
    <text evidence="10">The sequence shown here is derived from an EMBL/GenBank/DDBJ whole genome shotgun (WGS) entry which is preliminary data.</text>
</comment>
<dbReference type="Pfam" id="PF02108">
    <property type="entry name" value="FliH"/>
    <property type="match status" value="1"/>
</dbReference>
<protein>
    <recommendedName>
        <fullName evidence="3">Flagellar assembly protein FliH</fullName>
    </recommendedName>
</protein>
<dbReference type="GO" id="GO:0015031">
    <property type="term" value="P:protein transport"/>
    <property type="evidence" value="ECO:0007669"/>
    <property type="project" value="UniProtKB-KW"/>
</dbReference>
<organism evidence="10">
    <name type="scientific">Schlesneria paludicola</name>
    <dbReference type="NCBI Taxonomy" id="360056"/>
    <lineage>
        <taxon>Bacteria</taxon>
        <taxon>Pseudomonadati</taxon>
        <taxon>Planctomycetota</taxon>
        <taxon>Planctomycetia</taxon>
        <taxon>Planctomycetales</taxon>
        <taxon>Planctomycetaceae</taxon>
        <taxon>Schlesneria</taxon>
    </lineage>
</organism>
<keyword evidence="5" id="KW-1005">Bacterial flagellum biogenesis</keyword>
<feature type="domain" description="Flagellar assembly protein FliH/Type III secretion system HrpE" evidence="9">
    <location>
        <begin position="102"/>
        <end position="226"/>
    </location>
</feature>
<feature type="coiled-coil region" evidence="8">
    <location>
        <begin position="39"/>
        <end position="66"/>
    </location>
</feature>
<evidence type="ECO:0000256" key="1">
    <source>
        <dbReference type="ARBA" id="ARBA00003041"/>
    </source>
</evidence>
<dbReference type="GO" id="GO:0044781">
    <property type="term" value="P:bacterial-type flagellum organization"/>
    <property type="evidence" value="ECO:0007669"/>
    <property type="project" value="UniProtKB-KW"/>
</dbReference>
<keyword evidence="6" id="KW-0653">Protein transport</keyword>
<sequence length="235" mass="26153">MTRSPAILKADQARELPARVAFNFDDLRHQAEAHLAAARHEAAAILEAARQEAEALKRQAQVQGREEGRAEGLRDAAAQIQSQARQRTSQELELRLKTVLPALTQAAQLLREERERWLARWESAAIELGVAIAEKLVRTELKARPELARHMITQALELAVGQSHLRLYLHPADREHLGDQAGQVVHALTGCAVPELADDPSLQPGDCRIETRHGEIDARLESMLQRIADELLTRG</sequence>
<evidence type="ECO:0000256" key="8">
    <source>
        <dbReference type="SAM" id="Coils"/>
    </source>
</evidence>
<evidence type="ECO:0000313" key="10">
    <source>
        <dbReference type="EMBL" id="HGT39180.1"/>
    </source>
</evidence>
<keyword evidence="7" id="KW-1006">Bacterial flagellum protein export</keyword>
<dbReference type="GO" id="GO:0005829">
    <property type="term" value="C:cytosol"/>
    <property type="evidence" value="ECO:0007669"/>
    <property type="project" value="TreeGrafter"/>
</dbReference>
<dbReference type="AlphaFoldDB" id="A0A7C4QNB8"/>
<dbReference type="InterPro" id="IPR018035">
    <property type="entry name" value="Flagellar_FliH/T3SS_HrpE"/>
</dbReference>
<keyword evidence="8" id="KW-0175">Coiled coil</keyword>
<dbReference type="PANTHER" id="PTHR34982">
    <property type="entry name" value="YOP PROTEINS TRANSLOCATION PROTEIN L"/>
    <property type="match status" value="1"/>
</dbReference>